<keyword evidence="3" id="KW-1003">Cell membrane</keyword>
<dbReference type="PRINTS" id="PR00173">
    <property type="entry name" value="EDTRNSPORT"/>
</dbReference>
<comment type="similarity">
    <text evidence="7">Belongs to the dicarboxylate/amino acid:cation symporter (DAACS) (TC 2.A.23) family.</text>
</comment>
<dbReference type="InParanoid" id="T0R8R6"/>
<feature type="transmembrane region" description="Helical" evidence="7">
    <location>
        <begin position="136"/>
        <end position="161"/>
    </location>
</feature>
<dbReference type="Gene3D" id="1.10.3860.10">
    <property type="entry name" value="Sodium:dicarboxylate symporter"/>
    <property type="match status" value="1"/>
</dbReference>
<feature type="transmembrane region" description="Helical" evidence="7">
    <location>
        <begin position="173"/>
        <end position="195"/>
    </location>
</feature>
<feature type="transmembrane region" description="Helical" evidence="7">
    <location>
        <begin position="441"/>
        <end position="463"/>
    </location>
</feature>
<feature type="transmembrane region" description="Helical" evidence="7">
    <location>
        <begin position="95"/>
        <end position="116"/>
    </location>
</feature>
<feature type="chain" id="PRO_5004583803" description="Amino acid transporter" evidence="8">
    <location>
        <begin position="19"/>
        <end position="580"/>
    </location>
</feature>
<evidence type="ECO:0000256" key="4">
    <source>
        <dbReference type="ARBA" id="ARBA00022692"/>
    </source>
</evidence>
<feature type="transmembrane region" description="Helical" evidence="7">
    <location>
        <begin position="410"/>
        <end position="429"/>
    </location>
</feature>
<gene>
    <name evidence="9" type="ORF">SDRG_16259</name>
</gene>
<dbReference type="RefSeq" id="XP_008620683.1">
    <property type="nucleotide sequence ID" value="XM_008622461.1"/>
</dbReference>
<dbReference type="GeneID" id="19956986"/>
<keyword evidence="8" id="KW-0732">Signal</keyword>
<dbReference type="OrthoDB" id="5877963at2759"/>
<dbReference type="EMBL" id="JH767252">
    <property type="protein sequence ID" value="EQC25887.1"/>
    <property type="molecule type" value="Genomic_DNA"/>
</dbReference>
<evidence type="ECO:0000256" key="1">
    <source>
        <dbReference type="ARBA" id="ARBA00004651"/>
    </source>
</evidence>
<dbReference type="SUPFAM" id="SSF118215">
    <property type="entry name" value="Proton glutamate symport protein"/>
    <property type="match status" value="1"/>
</dbReference>
<keyword evidence="10" id="KW-1185">Reference proteome</keyword>
<name>T0R8R6_SAPDV</name>
<accession>T0R8R6</accession>
<feature type="transmembrane region" description="Helical" evidence="7">
    <location>
        <begin position="281"/>
        <end position="305"/>
    </location>
</feature>
<feature type="transmembrane region" description="Helical" evidence="7">
    <location>
        <begin position="332"/>
        <end position="357"/>
    </location>
</feature>
<evidence type="ECO:0000256" key="6">
    <source>
        <dbReference type="ARBA" id="ARBA00023136"/>
    </source>
</evidence>
<organism evidence="9 10">
    <name type="scientific">Saprolegnia diclina (strain VS20)</name>
    <dbReference type="NCBI Taxonomy" id="1156394"/>
    <lineage>
        <taxon>Eukaryota</taxon>
        <taxon>Sar</taxon>
        <taxon>Stramenopiles</taxon>
        <taxon>Oomycota</taxon>
        <taxon>Saprolegniomycetes</taxon>
        <taxon>Saprolegniales</taxon>
        <taxon>Saprolegniaceae</taxon>
        <taxon>Saprolegnia</taxon>
    </lineage>
</organism>
<dbReference type="OMA" id="RKLGWYG"/>
<keyword evidence="2 7" id="KW-0813">Transport</keyword>
<keyword evidence="4 7" id="KW-0812">Transmembrane</keyword>
<keyword evidence="5 7" id="KW-1133">Transmembrane helix</keyword>
<proteinExistence type="inferred from homology"/>
<keyword evidence="7" id="KW-0769">Symport</keyword>
<sequence>MLGSSGVVLFSAVDLAHAQAARSMRRGASFADSASCRRPVATSLARTDYTSDSRTEYELVQDAASIPPMLQAEPSPPPRPRTINFSIQESDATKLVVSGRAILLGAILGVGLGFLVSRVPLLKTHLSIWVALPGDLFVRALRCLVVPMVFTGITVAIADAVDKGKASVLGLRTLGLFALSSGLSTALGLGVALLFQPLFVGVAPAASAPMSPALAFKCHNGLYLEMAVNGSVSCTSSAPSTFEVADVNDAMLSRGFLNTNDVTSMTTQLLRMVELLVTDNIFHAFAEGTLLSIIMFALPLGVAIVRSHHDRSRGGTPPPNPLLQLFRQTRNAFLVLVHALLRLTPLAIVFLIGGAIASLDANTATLNQVLLVLAAYASGVAIHALLVLPLLLFVLTWVNPFAFMQHLLPSYTFAFGCASSMATLPIALADLQATRSTPNSLASLVMALGTTVNMNAAGLYYPLMTVFLAATGSSGPVDLSSSQLIVLFCMSLLGAMGTAPVPNAGLVMLLTVWKTVLPHASVPPSFALVVAMDFLIDRISTALNVHGNVIVTRIVAEYVDEAALDDSRTHDVEPRRLENL</sequence>
<feature type="transmembrane region" description="Helical" evidence="7">
    <location>
        <begin position="369"/>
        <end position="398"/>
    </location>
</feature>
<dbReference type="Pfam" id="PF00375">
    <property type="entry name" value="SDF"/>
    <property type="match status" value="1"/>
</dbReference>
<dbReference type="InterPro" id="IPR001991">
    <property type="entry name" value="Na-dicarboxylate_symporter"/>
</dbReference>
<evidence type="ECO:0000256" key="8">
    <source>
        <dbReference type="SAM" id="SignalP"/>
    </source>
</evidence>
<dbReference type="eggNOG" id="KOG3787">
    <property type="taxonomic scope" value="Eukaryota"/>
</dbReference>
<keyword evidence="6 7" id="KW-0472">Membrane</keyword>
<dbReference type="Proteomes" id="UP000030762">
    <property type="component" value="Unassembled WGS sequence"/>
</dbReference>
<evidence type="ECO:0000256" key="3">
    <source>
        <dbReference type="ARBA" id="ARBA00022475"/>
    </source>
</evidence>
<dbReference type="PANTHER" id="PTHR42865:SF7">
    <property type="entry name" value="PROTON_GLUTAMATE-ASPARTATE SYMPORTER"/>
    <property type="match status" value="1"/>
</dbReference>
<feature type="transmembrane region" description="Helical" evidence="7">
    <location>
        <begin position="484"/>
        <end position="510"/>
    </location>
</feature>
<evidence type="ECO:0000313" key="10">
    <source>
        <dbReference type="Proteomes" id="UP000030762"/>
    </source>
</evidence>
<evidence type="ECO:0000313" key="9">
    <source>
        <dbReference type="EMBL" id="EQC25887.1"/>
    </source>
</evidence>
<dbReference type="InterPro" id="IPR036458">
    <property type="entry name" value="Na:dicarbo_symporter_sf"/>
</dbReference>
<dbReference type="VEuPathDB" id="FungiDB:SDRG_16259"/>
<dbReference type="PANTHER" id="PTHR42865">
    <property type="entry name" value="PROTON/GLUTAMATE-ASPARTATE SYMPORTER"/>
    <property type="match status" value="1"/>
</dbReference>
<evidence type="ECO:0000256" key="2">
    <source>
        <dbReference type="ARBA" id="ARBA00022448"/>
    </source>
</evidence>
<evidence type="ECO:0000256" key="7">
    <source>
        <dbReference type="RuleBase" id="RU361216"/>
    </source>
</evidence>
<dbReference type="GO" id="GO:0015293">
    <property type="term" value="F:symporter activity"/>
    <property type="evidence" value="ECO:0007669"/>
    <property type="project" value="UniProtKB-UniRule"/>
</dbReference>
<dbReference type="STRING" id="1156394.T0R8R6"/>
<reference evidence="9 10" key="1">
    <citation type="submission" date="2012-04" db="EMBL/GenBank/DDBJ databases">
        <title>The Genome Sequence of Saprolegnia declina VS20.</title>
        <authorList>
            <consortium name="The Broad Institute Genome Sequencing Platform"/>
            <person name="Russ C."/>
            <person name="Nusbaum C."/>
            <person name="Tyler B."/>
            <person name="van West P."/>
            <person name="Dieguez-Uribeondo J."/>
            <person name="de Bruijn I."/>
            <person name="Tripathy S."/>
            <person name="Jiang R."/>
            <person name="Young S.K."/>
            <person name="Zeng Q."/>
            <person name="Gargeya S."/>
            <person name="Fitzgerald M."/>
            <person name="Haas B."/>
            <person name="Abouelleil A."/>
            <person name="Alvarado L."/>
            <person name="Arachchi H.M."/>
            <person name="Berlin A."/>
            <person name="Chapman S.B."/>
            <person name="Goldberg J."/>
            <person name="Griggs A."/>
            <person name="Gujja S."/>
            <person name="Hansen M."/>
            <person name="Howarth C."/>
            <person name="Imamovic A."/>
            <person name="Larimer J."/>
            <person name="McCowen C."/>
            <person name="Montmayeur A."/>
            <person name="Murphy C."/>
            <person name="Neiman D."/>
            <person name="Pearson M."/>
            <person name="Priest M."/>
            <person name="Roberts A."/>
            <person name="Saif S."/>
            <person name="Shea T."/>
            <person name="Sisk P."/>
            <person name="Sykes S."/>
            <person name="Wortman J."/>
            <person name="Nusbaum C."/>
            <person name="Birren B."/>
        </authorList>
    </citation>
    <scope>NUCLEOTIDE SEQUENCE [LARGE SCALE GENOMIC DNA]</scope>
    <source>
        <strain evidence="9 10">VS20</strain>
    </source>
</reference>
<evidence type="ECO:0000256" key="5">
    <source>
        <dbReference type="ARBA" id="ARBA00022989"/>
    </source>
</evidence>
<protein>
    <recommendedName>
        <fullName evidence="7">Amino acid transporter</fullName>
    </recommendedName>
</protein>
<dbReference type="GO" id="GO:0005886">
    <property type="term" value="C:plasma membrane"/>
    <property type="evidence" value="ECO:0007669"/>
    <property type="project" value="UniProtKB-SubCell"/>
</dbReference>
<dbReference type="AlphaFoldDB" id="T0R8R6"/>
<comment type="subcellular location">
    <subcellularLocation>
        <location evidence="1">Cell membrane</location>
        <topology evidence="1">Multi-pass membrane protein</topology>
    </subcellularLocation>
    <subcellularLocation>
        <location evidence="7">Membrane</location>
        <topology evidence="7">Multi-pass membrane protein</topology>
    </subcellularLocation>
</comment>
<feature type="signal peptide" evidence="8">
    <location>
        <begin position="1"/>
        <end position="18"/>
    </location>
</feature>